<evidence type="ECO:0000256" key="1">
    <source>
        <dbReference type="SAM" id="MobiDB-lite"/>
    </source>
</evidence>
<dbReference type="EMBL" id="JABFUD020000001">
    <property type="protein sequence ID" value="KAI5085056.1"/>
    <property type="molecule type" value="Genomic_DNA"/>
</dbReference>
<evidence type="ECO:0000313" key="3">
    <source>
        <dbReference type="Proteomes" id="UP000886520"/>
    </source>
</evidence>
<feature type="region of interest" description="Disordered" evidence="1">
    <location>
        <begin position="63"/>
        <end position="82"/>
    </location>
</feature>
<evidence type="ECO:0000313" key="2">
    <source>
        <dbReference type="EMBL" id="KAI5085056.1"/>
    </source>
</evidence>
<gene>
    <name evidence="2" type="ORF">GOP47_0001225</name>
</gene>
<comment type="caution">
    <text evidence="2">The sequence shown here is derived from an EMBL/GenBank/DDBJ whole genome shotgun (WGS) entry which is preliminary data.</text>
</comment>
<protein>
    <submittedName>
        <fullName evidence="2">Uncharacterized protein</fullName>
    </submittedName>
</protein>
<organism evidence="2 3">
    <name type="scientific">Adiantum capillus-veneris</name>
    <name type="common">Maidenhair fern</name>
    <dbReference type="NCBI Taxonomy" id="13818"/>
    <lineage>
        <taxon>Eukaryota</taxon>
        <taxon>Viridiplantae</taxon>
        <taxon>Streptophyta</taxon>
        <taxon>Embryophyta</taxon>
        <taxon>Tracheophyta</taxon>
        <taxon>Polypodiopsida</taxon>
        <taxon>Polypodiidae</taxon>
        <taxon>Polypodiales</taxon>
        <taxon>Pteridineae</taxon>
        <taxon>Pteridaceae</taxon>
        <taxon>Vittarioideae</taxon>
        <taxon>Adiantum</taxon>
    </lineage>
</organism>
<name>A0A9D4VG83_ADICA</name>
<proteinExistence type="predicted"/>
<keyword evidence="3" id="KW-1185">Reference proteome</keyword>
<reference evidence="2" key="1">
    <citation type="submission" date="2021-01" db="EMBL/GenBank/DDBJ databases">
        <title>Adiantum capillus-veneris genome.</title>
        <authorList>
            <person name="Fang Y."/>
            <person name="Liao Q."/>
        </authorList>
    </citation>
    <scope>NUCLEOTIDE SEQUENCE</scope>
    <source>
        <strain evidence="2">H3</strain>
        <tissue evidence="2">Leaf</tissue>
    </source>
</reference>
<sequence length="116" mass="13207">MGNWEYYSQEVSRMEEKEEGGLKEVMLSCLLKSLPVDQHGCIDLSSLEGMDWQILVHKAHGANLRDRRQGRDPPSIKYPGKQNFKVPSWPSHLEPGTFPAHFVALSIPPIHHCRCT</sequence>
<dbReference type="Proteomes" id="UP000886520">
    <property type="component" value="Chromosome 1"/>
</dbReference>
<dbReference type="AlphaFoldDB" id="A0A9D4VG83"/>
<accession>A0A9D4VG83</accession>